<dbReference type="EMBL" id="JBITYG010000015">
    <property type="protein sequence ID" value="MFI9106001.1"/>
    <property type="molecule type" value="Genomic_DNA"/>
</dbReference>
<dbReference type="SUPFAM" id="SSF51182">
    <property type="entry name" value="RmlC-like cupins"/>
    <property type="match status" value="1"/>
</dbReference>
<dbReference type="RefSeq" id="WP_399657122.1">
    <property type="nucleotide sequence ID" value="NZ_JBITYG010000015.1"/>
</dbReference>
<dbReference type="PANTHER" id="PTHR43212">
    <property type="entry name" value="QUERCETIN 2,3-DIOXYGENASE"/>
    <property type="match status" value="1"/>
</dbReference>
<dbReference type="InterPro" id="IPR014710">
    <property type="entry name" value="RmlC-like_jellyroll"/>
</dbReference>
<evidence type="ECO:0000259" key="3">
    <source>
        <dbReference type="Pfam" id="PF02678"/>
    </source>
</evidence>
<dbReference type="Pfam" id="PF17954">
    <property type="entry name" value="Pirin_C_2"/>
    <property type="match status" value="1"/>
</dbReference>
<feature type="domain" description="Quercetin 2,3-dioxygenase C-terminal cupin" evidence="4">
    <location>
        <begin position="163"/>
        <end position="209"/>
    </location>
</feature>
<comment type="caution">
    <text evidence="5">The sequence shown here is derived from an EMBL/GenBank/DDBJ whole genome shotgun (WGS) entry which is preliminary data.</text>
</comment>
<sequence length="218" mass="23465">MIDVRRGAQRYAGGDPAAGIETLHAFSFGSHYDPGNLRFGPLMACNEERLAPGAGFAEHPHGGVEIVTWVIEGELGHRDSAGHETVVRAGEAQLLSAGDGVRHVERNAGEGPLRFLQMWLEPAVFGGGPRYGVEHGTRFVPFRQPHAALSVGRGPGELPSAPFVYVHVVRGSVRLGDENLEAGDAARITDEEGLLVRAAEPVEYLVWELRPVPRDPAD</sequence>
<proteinExistence type="inferred from homology"/>
<protein>
    <submittedName>
        <fullName evidence="5">Pirin family protein</fullName>
    </submittedName>
</protein>
<keyword evidence="6" id="KW-1185">Reference proteome</keyword>
<evidence type="ECO:0000313" key="6">
    <source>
        <dbReference type="Proteomes" id="UP001614394"/>
    </source>
</evidence>
<evidence type="ECO:0000313" key="5">
    <source>
        <dbReference type="EMBL" id="MFI9106001.1"/>
    </source>
</evidence>
<accession>A0ABW8CKW6</accession>
<organism evidence="5 6">
    <name type="scientific">Streptomyces fildesensis</name>
    <dbReference type="NCBI Taxonomy" id="375757"/>
    <lineage>
        <taxon>Bacteria</taxon>
        <taxon>Bacillati</taxon>
        <taxon>Actinomycetota</taxon>
        <taxon>Actinomycetes</taxon>
        <taxon>Kitasatosporales</taxon>
        <taxon>Streptomycetaceae</taxon>
        <taxon>Streptomyces</taxon>
    </lineage>
</organism>
<gene>
    <name evidence="5" type="ORF">ACIGXA_36405</name>
</gene>
<evidence type="ECO:0000256" key="2">
    <source>
        <dbReference type="RuleBase" id="RU003457"/>
    </source>
</evidence>
<dbReference type="InterPro" id="IPR041602">
    <property type="entry name" value="Quercetinase_C"/>
</dbReference>
<dbReference type="InterPro" id="IPR012093">
    <property type="entry name" value="Pirin"/>
</dbReference>
<dbReference type="PANTHER" id="PTHR43212:SF3">
    <property type="entry name" value="QUERCETIN 2,3-DIOXYGENASE"/>
    <property type="match status" value="1"/>
</dbReference>
<feature type="domain" description="Pirin N-terminal" evidence="3">
    <location>
        <begin position="17"/>
        <end position="120"/>
    </location>
</feature>
<name>A0ABW8CKW6_9ACTN</name>
<dbReference type="InterPro" id="IPR003829">
    <property type="entry name" value="Pirin_N_dom"/>
</dbReference>
<dbReference type="InterPro" id="IPR011051">
    <property type="entry name" value="RmlC_Cupin_sf"/>
</dbReference>
<dbReference type="Gene3D" id="2.60.120.10">
    <property type="entry name" value="Jelly Rolls"/>
    <property type="match status" value="2"/>
</dbReference>
<dbReference type="Proteomes" id="UP001614394">
    <property type="component" value="Unassembled WGS sequence"/>
</dbReference>
<dbReference type="PIRSF" id="PIRSF006232">
    <property type="entry name" value="Pirin"/>
    <property type="match status" value="1"/>
</dbReference>
<evidence type="ECO:0000256" key="1">
    <source>
        <dbReference type="ARBA" id="ARBA00008416"/>
    </source>
</evidence>
<evidence type="ECO:0000259" key="4">
    <source>
        <dbReference type="Pfam" id="PF17954"/>
    </source>
</evidence>
<reference evidence="5 6" key="1">
    <citation type="submission" date="2024-10" db="EMBL/GenBank/DDBJ databases">
        <title>The Natural Products Discovery Center: Release of the First 8490 Sequenced Strains for Exploring Actinobacteria Biosynthetic Diversity.</title>
        <authorList>
            <person name="Kalkreuter E."/>
            <person name="Kautsar S.A."/>
            <person name="Yang D."/>
            <person name="Bader C.D."/>
            <person name="Teijaro C.N."/>
            <person name="Fluegel L."/>
            <person name="Davis C.M."/>
            <person name="Simpson J.R."/>
            <person name="Lauterbach L."/>
            <person name="Steele A.D."/>
            <person name="Gui C."/>
            <person name="Meng S."/>
            <person name="Li G."/>
            <person name="Viehrig K."/>
            <person name="Ye F."/>
            <person name="Su P."/>
            <person name="Kiefer A.F."/>
            <person name="Nichols A."/>
            <person name="Cepeda A.J."/>
            <person name="Yan W."/>
            <person name="Fan B."/>
            <person name="Jiang Y."/>
            <person name="Adhikari A."/>
            <person name="Zheng C.-J."/>
            <person name="Schuster L."/>
            <person name="Cowan T.M."/>
            <person name="Smanski M.J."/>
            <person name="Chevrette M.G."/>
            <person name="De Carvalho L.P.S."/>
            <person name="Shen B."/>
        </authorList>
    </citation>
    <scope>NUCLEOTIDE SEQUENCE [LARGE SCALE GENOMIC DNA]</scope>
    <source>
        <strain evidence="5 6">NPDC053399</strain>
    </source>
</reference>
<comment type="similarity">
    <text evidence="1 2">Belongs to the pirin family.</text>
</comment>
<dbReference type="Pfam" id="PF02678">
    <property type="entry name" value="Pirin"/>
    <property type="match status" value="1"/>
</dbReference>